<dbReference type="GO" id="GO:0005737">
    <property type="term" value="C:cytoplasm"/>
    <property type="evidence" value="ECO:0007669"/>
    <property type="project" value="GOC"/>
</dbReference>
<dbReference type="EMBL" id="HBIZ01059051">
    <property type="protein sequence ID" value="CAE0784292.1"/>
    <property type="molecule type" value="Transcribed_RNA"/>
</dbReference>
<evidence type="ECO:0008006" key="2">
    <source>
        <dbReference type="Google" id="ProtNLM"/>
    </source>
</evidence>
<dbReference type="InterPro" id="IPR006722">
    <property type="entry name" value="Sedlin"/>
</dbReference>
<dbReference type="CDD" id="cd14825">
    <property type="entry name" value="TRAPPC2_sedlin"/>
    <property type="match status" value="1"/>
</dbReference>
<dbReference type="Gene3D" id="3.30.450.70">
    <property type="match status" value="1"/>
</dbReference>
<organism evidence="1">
    <name type="scientific">Chrysotila carterae</name>
    <name type="common">Marine alga</name>
    <name type="synonym">Syracosphaera carterae</name>
    <dbReference type="NCBI Taxonomy" id="13221"/>
    <lineage>
        <taxon>Eukaryota</taxon>
        <taxon>Haptista</taxon>
        <taxon>Haptophyta</taxon>
        <taxon>Prymnesiophyceae</taxon>
        <taxon>Isochrysidales</taxon>
        <taxon>Isochrysidaceae</taxon>
        <taxon>Chrysotila</taxon>
    </lineage>
</organism>
<name>A0A7S4C1V6_CHRCT</name>
<sequence length="138" mass="16209">MTSTGNYMFVMVGKDDIPVYESEFFNSSTQRREDTSHLNQFIIHAALDMVDDLVWGTQNMYLKCVDKFNDYFISAFVTAGHIKLMLLHDVRNDDGIRNFFQEVYELYVRVLMNPFYEPSAQITSTFDARVKLLGRKYF</sequence>
<dbReference type="AlphaFoldDB" id="A0A7S4C1V6"/>
<dbReference type="SUPFAM" id="SSF64356">
    <property type="entry name" value="SNARE-like"/>
    <property type="match status" value="1"/>
</dbReference>
<gene>
    <name evidence="1" type="ORF">PCAR00345_LOCUS36997</name>
</gene>
<dbReference type="GO" id="GO:0006888">
    <property type="term" value="P:endoplasmic reticulum to Golgi vesicle-mediated transport"/>
    <property type="evidence" value="ECO:0007669"/>
    <property type="project" value="InterPro"/>
</dbReference>
<proteinExistence type="predicted"/>
<dbReference type="InterPro" id="IPR011012">
    <property type="entry name" value="Longin-like_dom_sf"/>
</dbReference>
<accession>A0A7S4C1V6</accession>
<reference evidence="1" key="1">
    <citation type="submission" date="2021-01" db="EMBL/GenBank/DDBJ databases">
        <authorList>
            <person name="Corre E."/>
            <person name="Pelletier E."/>
            <person name="Niang G."/>
            <person name="Scheremetjew M."/>
            <person name="Finn R."/>
            <person name="Kale V."/>
            <person name="Holt S."/>
            <person name="Cochrane G."/>
            <person name="Meng A."/>
            <person name="Brown T."/>
            <person name="Cohen L."/>
        </authorList>
    </citation>
    <scope>NUCLEOTIDE SEQUENCE</scope>
    <source>
        <strain evidence="1">CCMP645</strain>
    </source>
</reference>
<dbReference type="Pfam" id="PF04628">
    <property type="entry name" value="Sedlin_N"/>
    <property type="match status" value="1"/>
</dbReference>
<dbReference type="PANTHER" id="PTHR12403">
    <property type="entry name" value="TRAFFICKING PROTEIN PARTICLE COMPLEX SUBUNIT 2"/>
    <property type="match status" value="1"/>
</dbReference>
<protein>
    <recommendedName>
        <fullName evidence="2">Trafficking protein particle complex subunit</fullName>
    </recommendedName>
</protein>
<evidence type="ECO:0000313" key="1">
    <source>
        <dbReference type="EMBL" id="CAE0784292.1"/>
    </source>
</evidence>